<dbReference type="STRING" id="66969.Lwal_1047"/>
<dbReference type="AlphaFoldDB" id="A0A0W1AIZ0"/>
<comment type="caution">
    <text evidence="2">The sequence shown here is derived from an EMBL/GenBank/DDBJ whole genome shotgun (WGS) entry which is preliminary data.</text>
</comment>
<dbReference type="Proteomes" id="UP000054729">
    <property type="component" value="Unassembled WGS sequence"/>
</dbReference>
<evidence type="ECO:0000313" key="2">
    <source>
        <dbReference type="EMBL" id="KTD81338.1"/>
    </source>
</evidence>
<proteinExistence type="predicted"/>
<protein>
    <submittedName>
        <fullName evidence="2">Coiled-coil protein</fullName>
    </submittedName>
</protein>
<dbReference type="OrthoDB" id="5650734at2"/>
<keyword evidence="3" id="KW-1185">Reference proteome</keyword>
<dbReference type="PATRIC" id="fig|66969.6.peg.1149"/>
<organism evidence="2 3">
    <name type="scientific">Legionella waltersii</name>
    <dbReference type="NCBI Taxonomy" id="66969"/>
    <lineage>
        <taxon>Bacteria</taxon>
        <taxon>Pseudomonadati</taxon>
        <taxon>Pseudomonadota</taxon>
        <taxon>Gammaproteobacteria</taxon>
        <taxon>Legionellales</taxon>
        <taxon>Legionellaceae</taxon>
        <taxon>Legionella</taxon>
    </lineage>
</organism>
<evidence type="ECO:0000256" key="1">
    <source>
        <dbReference type="SAM" id="MobiDB-lite"/>
    </source>
</evidence>
<accession>A0A0W1AIZ0</accession>
<name>A0A0W1AIZ0_9GAMM</name>
<gene>
    <name evidence="2" type="ORF">Lwal_1047</name>
</gene>
<reference evidence="2 3" key="1">
    <citation type="submission" date="2015-11" db="EMBL/GenBank/DDBJ databases">
        <title>Genomic analysis of 38 Legionella species identifies large and diverse effector repertoires.</title>
        <authorList>
            <person name="Burstein D."/>
            <person name="Amaro F."/>
            <person name="Zusman T."/>
            <person name="Lifshitz Z."/>
            <person name="Cohen O."/>
            <person name="Gilbert J.A."/>
            <person name="Pupko T."/>
            <person name="Shuman H.A."/>
            <person name="Segal G."/>
        </authorList>
    </citation>
    <scope>NUCLEOTIDE SEQUENCE [LARGE SCALE GENOMIC DNA]</scope>
    <source>
        <strain evidence="2 3">ATCC 51914</strain>
    </source>
</reference>
<sequence>MEAERKERILKRYLKEKSLNPDSVNLTEIELAPYSDLDKLLEYIDEQNSGLFDFSKIESDDSQWQQLTNILSYSATFTPGSPPILNSINEQSALFGLKYWKNAREISKLPKDNYYTRPVVKQLEEDVELRSLINKSRSKLYQLLQSLSDAGSLSPLDNGQVDAQINSLTKSMDSLEENSLLKAKLQSQLSLLIDIKKLNHLERLRIPQDQGPVIDCCTIIDSVGGVTEKISLMKLNHVKERLEKLCSQEPFSLELYTSNREHYSLYPEGIIKLPKRGNIKEVQREAIALNISRILGIDTSTSVTVSYHNHPALFVPFDTIELLHEFTLGKKIAANLGLFGQTYTHYSTIKPIGEGIQADTFIDDFGHVLGLIYLCSDTDAIGGYCQNKALKNSRRIFVFDQSVMDVDKFILDSSLNLQPDQFIMKHTRHGQGRNRTLIEDSSMITKFASLMQLKELGDKIIQYVNYLAWHHQNRIEVIVQQLQSFVEKNQRALLWQELNDLQALEQDAELLKSTLAHRIAKIDAVLPKTSGSINPLDIQQALIFEKLVNNPVLFTDDARPYKNPWTTRHVLKITTISELDDEHLQLSFNDKPSESMIGFIKRRGSLDSITMKSTKSVIISKSDLFRVTESSIHPEHNLAWSEDTNYLDLKDLDQIKLAYGEGNTGKILGIISDYQAKVSLESTTKAEKLECIKQTESSLKELILTAHDKGFGMHVLKKFYFDSHQQLQKMMSPHDLPEHLSEAFVAALKLDRVSEFNSVIAEGLAQNKITDEKLAAFLDSCIHRSKTASNYKEAQKESHALQTDALQVKIHLQQSMSASFIQTGTTSPTAQSTFEIRIIEDLEEDLTVDRADLATQLKEPVSPQNSMRNEESASEETRLKM</sequence>
<feature type="region of interest" description="Disordered" evidence="1">
    <location>
        <begin position="855"/>
        <end position="881"/>
    </location>
</feature>
<dbReference type="RefSeq" id="WP_058479858.1">
    <property type="nucleotide sequence ID" value="NZ_CAAAIQ010000036.1"/>
</dbReference>
<dbReference type="EMBL" id="LNZB01000026">
    <property type="protein sequence ID" value="KTD81338.1"/>
    <property type="molecule type" value="Genomic_DNA"/>
</dbReference>
<evidence type="ECO:0000313" key="3">
    <source>
        <dbReference type="Proteomes" id="UP000054729"/>
    </source>
</evidence>
<feature type="compositionally biased region" description="Basic and acidic residues" evidence="1">
    <location>
        <begin position="868"/>
        <end position="881"/>
    </location>
</feature>